<dbReference type="STRING" id="936155.HFELIS_00750"/>
<gene>
    <name evidence="1" type="ordered locus">Hfelis_00750</name>
</gene>
<dbReference type="GeneID" id="36134017"/>
<accession>E7AC77</accession>
<dbReference type="KEGG" id="hfe:HFELIS_00750"/>
<proteinExistence type="predicted"/>
<reference evidence="1 2" key="1">
    <citation type="journal article" date="2011" name="Genome Biol. Evol.">
        <title>Comparative whole genome sequence analysis of the carcinogenic bacterial model pathogen Helicobacter felis.</title>
        <authorList>
            <person name="Arnold I.C."/>
            <person name="Zigova Z."/>
            <person name="Holden M."/>
            <person name="Lawley T.D."/>
            <person name="Rad R."/>
            <person name="Dougan G."/>
            <person name="Falkow S."/>
            <person name="Bentley S.D."/>
            <person name="Muller A."/>
        </authorList>
    </citation>
    <scope>NUCLEOTIDE SEQUENCE [LARGE SCALE GENOMIC DNA]</scope>
    <source>
        <strain evidence="2">ATCC 49179 / CCUG 28539 / NCTC 12436 / CS1</strain>
    </source>
</reference>
<dbReference type="RefSeq" id="WP_013468529.1">
    <property type="nucleotide sequence ID" value="NC_014810.2"/>
</dbReference>
<dbReference type="AlphaFoldDB" id="E7AC77"/>
<name>E7AC77_HELFC</name>
<evidence type="ECO:0000313" key="1">
    <source>
        <dbReference type="EMBL" id="CBY82159.1"/>
    </source>
</evidence>
<sequence length="646" mass="72655">MCRLDKKFHITLKRLLILWGLCLACLVAKKIQGIDGQAILEQNHILGKVVKSVETSLYHDGYSYSPGYKALIVDYKGKWVAWWIDKQTLRLTNKRPDNYYGADLDNDIAAHNQAMPLKMYNILTNTTGTSFTNFIDFNETLLSLKPLQGTRWQSATFDGPSVWLIDENTTQAIEVAQAFGDNATLFNQINTRVQQLDAKNAPLLFGSFFKVLPKSCLDHFPSANPQAPDLYLVLNFDNSDLHYTNLYQRTKEILDKFPTIVKRYRVHVFALERDISYCDIPDTGDDPLKDCGIVGKYKTNPPCKALFQSYQQLKEQFHATSIKGACGVPDGQLAEEPKGSKKVADTGRGWETFLFGIQEKHNETPGYIDNDNPTPYIYSPKTGLIKARDFLKSLDTPMGDKPPTKAQGLSAYKVVKKASLKHAPFQIVLLQDKQSREQSAWLYSPQAKLWFKPGRVRKLHENDQALLNDFAEEASAYNYVKTYAKPLKTFFQKAHRIDLVPKNAKKNFYVIVQASPSYADGIADYNTPINLVSKIITKVQQGNAVHIILVGSLSQLPTDDCGDHACDLDETTWAANTCFNEISKAHNLAEKLDIIKNCGAEDPDSEEPGDNAIGANTINLTDDDTGMFEAQGWKHFNEFLPDPDQE</sequence>
<dbReference type="HOGENOM" id="CLU_443964_0_0_7"/>
<keyword evidence="2" id="KW-1185">Reference proteome</keyword>
<protein>
    <submittedName>
        <fullName evidence="1">Uncharacterized protein</fullName>
    </submittedName>
</protein>
<organism evidence="1 2">
    <name type="scientific">Helicobacter felis (strain ATCC 49179 / CCUG 28539 / NCTC 12436 / CS1)</name>
    <dbReference type="NCBI Taxonomy" id="936155"/>
    <lineage>
        <taxon>Bacteria</taxon>
        <taxon>Pseudomonadati</taxon>
        <taxon>Campylobacterota</taxon>
        <taxon>Epsilonproteobacteria</taxon>
        <taxon>Campylobacterales</taxon>
        <taxon>Helicobacteraceae</taxon>
        <taxon>Helicobacter</taxon>
    </lineage>
</organism>
<dbReference type="Proteomes" id="UP000007934">
    <property type="component" value="Chromosome"/>
</dbReference>
<evidence type="ECO:0000313" key="2">
    <source>
        <dbReference type="Proteomes" id="UP000007934"/>
    </source>
</evidence>
<dbReference type="EMBL" id="FQ670179">
    <property type="protein sequence ID" value="CBY82159.1"/>
    <property type="molecule type" value="Genomic_DNA"/>
</dbReference>
<dbReference type="OrthoDB" id="5314781at2"/>